<dbReference type="InterPro" id="IPR043502">
    <property type="entry name" value="DNA/RNA_pol_sf"/>
</dbReference>
<evidence type="ECO:0000313" key="3">
    <source>
        <dbReference type="Proteomes" id="UP001153050"/>
    </source>
</evidence>
<evidence type="ECO:0000259" key="1">
    <source>
        <dbReference type="Pfam" id="PF00476"/>
    </source>
</evidence>
<name>A0ABN8K2Q1_9HYPH</name>
<gene>
    <name evidence="2" type="ORF">MES5069_350003</name>
</gene>
<dbReference type="InterPro" id="IPR001098">
    <property type="entry name" value="DNA-dir_DNA_pol_A_palm_dom"/>
</dbReference>
<keyword evidence="3" id="KW-1185">Reference proteome</keyword>
<comment type="caution">
    <text evidence="2">The sequence shown here is derived from an EMBL/GenBank/DDBJ whole genome shotgun (WGS) entry which is preliminary data.</text>
</comment>
<dbReference type="Gene3D" id="1.10.150.20">
    <property type="entry name" value="5' to 3' exonuclease, C-terminal subdomain"/>
    <property type="match status" value="1"/>
</dbReference>
<organism evidence="2 3">
    <name type="scientific">Mesorhizobium escarrei</name>
    <dbReference type="NCBI Taxonomy" id="666018"/>
    <lineage>
        <taxon>Bacteria</taxon>
        <taxon>Pseudomonadati</taxon>
        <taxon>Pseudomonadota</taxon>
        <taxon>Alphaproteobacteria</taxon>
        <taxon>Hyphomicrobiales</taxon>
        <taxon>Phyllobacteriaceae</taxon>
        <taxon>Mesorhizobium</taxon>
    </lineage>
</organism>
<reference evidence="2 3" key="1">
    <citation type="submission" date="2022-03" db="EMBL/GenBank/DDBJ databases">
        <authorList>
            <person name="Brunel B."/>
        </authorList>
    </citation>
    <scope>NUCLEOTIDE SEQUENCE [LARGE SCALE GENOMIC DNA]</scope>
    <source>
        <strain evidence="2">STM5069sample</strain>
    </source>
</reference>
<dbReference type="Proteomes" id="UP001153050">
    <property type="component" value="Unassembled WGS sequence"/>
</dbReference>
<dbReference type="RefSeq" id="WP_254019286.1">
    <property type="nucleotide sequence ID" value="NZ_CAKXZT010000130.1"/>
</dbReference>
<proteinExistence type="predicted"/>
<evidence type="ECO:0000313" key="2">
    <source>
        <dbReference type="EMBL" id="CAH2402689.1"/>
    </source>
</evidence>
<dbReference type="Pfam" id="PF00476">
    <property type="entry name" value="DNA_pol_A"/>
    <property type="match status" value="1"/>
</dbReference>
<dbReference type="Gene3D" id="3.30.70.370">
    <property type="match status" value="1"/>
</dbReference>
<sequence>MATSAGMMVAEAREILRRHRETYRRFWTWAESNVNAALLGSELTTPFGWRYRVRPDQLPNQRSLQNWPMQAGGSDMLRLAATRIVQEEVRLCAPVHDAVLIEAPEDRIEEHVEVTRTAMIWASSMVLGGPACRVDADIYRFPDRYMDADRGAVMWNRVMELIGGPRWEPGLGGTP</sequence>
<feature type="domain" description="DNA-directed DNA polymerase family A palm" evidence="1">
    <location>
        <begin position="2"/>
        <end position="125"/>
    </location>
</feature>
<dbReference type="EMBL" id="CAKXZT010000130">
    <property type="protein sequence ID" value="CAH2402689.1"/>
    <property type="molecule type" value="Genomic_DNA"/>
</dbReference>
<dbReference type="SUPFAM" id="SSF56672">
    <property type="entry name" value="DNA/RNA polymerases"/>
    <property type="match status" value="1"/>
</dbReference>
<accession>A0ABN8K2Q1</accession>
<protein>
    <recommendedName>
        <fullName evidence="1">DNA-directed DNA polymerase family A palm domain-containing protein</fullName>
    </recommendedName>
</protein>